<feature type="region of interest" description="Disordered" evidence="1">
    <location>
        <begin position="1"/>
        <end position="50"/>
    </location>
</feature>
<keyword evidence="3" id="KW-1185">Reference proteome</keyword>
<evidence type="ECO:0000313" key="2">
    <source>
        <dbReference type="EMBL" id="RXI10048.1"/>
    </source>
</evidence>
<dbReference type="AlphaFoldDB" id="A0A498KQ85"/>
<feature type="compositionally biased region" description="Low complexity" evidence="1">
    <location>
        <begin position="24"/>
        <end position="38"/>
    </location>
</feature>
<evidence type="ECO:0000313" key="3">
    <source>
        <dbReference type="Proteomes" id="UP000290289"/>
    </source>
</evidence>
<gene>
    <name evidence="2" type="ORF">DVH24_042837</name>
</gene>
<proteinExistence type="predicted"/>
<organism evidence="2 3">
    <name type="scientific">Malus domestica</name>
    <name type="common">Apple</name>
    <name type="synonym">Pyrus malus</name>
    <dbReference type="NCBI Taxonomy" id="3750"/>
    <lineage>
        <taxon>Eukaryota</taxon>
        <taxon>Viridiplantae</taxon>
        <taxon>Streptophyta</taxon>
        <taxon>Embryophyta</taxon>
        <taxon>Tracheophyta</taxon>
        <taxon>Spermatophyta</taxon>
        <taxon>Magnoliopsida</taxon>
        <taxon>eudicotyledons</taxon>
        <taxon>Gunneridae</taxon>
        <taxon>Pentapetalae</taxon>
        <taxon>rosids</taxon>
        <taxon>fabids</taxon>
        <taxon>Rosales</taxon>
        <taxon>Rosaceae</taxon>
        <taxon>Amygdaloideae</taxon>
        <taxon>Maleae</taxon>
        <taxon>Malus</taxon>
    </lineage>
</organism>
<comment type="caution">
    <text evidence="2">The sequence shown here is derived from an EMBL/GenBank/DDBJ whole genome shotgun (WGS) entry which is preliminary data.</text>
</comment>
<dbReference type="EMBL" id="RDQH01000032">
    <property type="protein sequence ID" value="RXI10048.1"/>
    <property type="molecule type" value="Genomic_DNA"/>
</dbReference>
<evidence type="ECO:0000256" key="1">
    <source>
        <dbReference type="SAM" id="MobiDB-lite"/>
    </source>
</evidence>
<dbReference type="Proteomes" id="UP000290289">
    <property type="component" value="Unassembled WGS sequence"/>
</dbReference>
<sequence length="151" mass="16919">MEGLLHSLRQLPFQTVAPPPTPPSSTGSSRRTRTSPGGAPISLADQNPPPQFTCSLPHSQSFHQSFELHLQHQEIRDPLRSVNGFALLRELHVRESVIREFVIKFDAHVVEILFAPWVILGFLSPEDLVVDYGAKFVGANVVEYKICLHKF</sequence>
<protein>
    <submittedName>
        <fullName evidence="2">Uncharacterized protein</fullName>
    </submittedName>
</protein>
<reference evidence="2 3" key="1">
    <citation type="submission" date="2018-10" db="EMBL/GenBank/DDBJ databases">
        <title>A high-quality apple genome assembly.</title>
        <authorList>
            <person name="Hu J."/>
        </authorList>
    </citation>
    <scope>NUCLEOTIDE SEQUENCE [LARGE SCALE GENOMIC DNA]</scope>
    <source>
        <strain evidence="3">cv. HFTH1</strain>
        <tissue evidence="2">Young leaf</tissue>
    </source>
</reference>
<name>A0A498KQ85_MALDO</name>
<accession>A0A498KQ85</accession>